<dbReference type="NCBIfam" id="TIGR00707">
    <property type="entry name" value="argD"/>
    <property type="match status" value="1"/>
</dbReference>
<feature type="binding site" evidence="6">
    <location>
        <position position="136"/>
    </location>
    <ligand>
        <name>N(2)-acetyl-L-ornithine</name>
        <dbReference type="ChEBI" id="CHEBI:57805"/>
    </ligand>
</feature>
<protein>
    <recommendedName>
        <fullName evidence="6">Acetylornithine aminotransferase</fullName>
        <shortName evidence="6">ACOAT</shortName>
        <ecNumber evidence="6">2.6.1.11</ecNumber>
    </recommendedName>
</protein>
<dbReference type="PANTHER" id="PTHR11986">
    <property type="entry name" value="AMINOTRANSFERASE CLASS III"/>
    <property type="match status" value="1"/>
</dbReference>
<dbReference type="InterPro" id="IPR015424">
    <property type="entry name" value="PyrdxlP-dep_Trfase"/>
</dbReference>
<evidence type="ECO:0000313" key="8">
    <source>
        <dbReference type="Proteomes" id="UP000438448"/>
    </source>
</evidence>
<dbReference type="GO" id="GO:0030170">
    <property type="term" value="F:pyridoxal phosphate binding"/>
    <property type="evidence" value="ECO:0007669"/>
    <property type="project" value="InterPro"/>
</dbReference>
<feature type="binding site" evidence="6">
    <location>
        <position position="133"/>
    </location>
    <ligand>
        <name>pyridoxal 5'-phosphate</name>
        <dbReference type="ChEBI" id="CHEBI:597326"/>
    </ligand>
</feature>
<evidence type="ECO:0000256" key="1">
    <source>
        <dbReference type="ARBA" id="ARBA00022571"/>
    </source>
</evidence>
<dbReference type="GO" id="GO:0003992">
    <property type="term" value="F:N2-acetyl-L-ornithine:2-oxoglutarate 5-aminotransferase activity"/>
    <property type="evidence" value="ECO:0007669"/>
    <property type="project" value="UniProtKB-UniRule"/>
</dbReference>
<keyword evidence="2 6" id="KW-0032">Aminotransferase</keyword>
<comment type="miscellaneous">
    <text evidence="6">May also have succinyldiaminopimelate aminotransferase activity, thus carrying out the corresponding step in lysine biosynthesis.</text>
</comment>
<dbReference type="InterPro" id="IPR005814">
    <property type="entry name" value="Aminotrans_3"/>
</dbReference>
<dbReference type="PIRSF" id="PIRSF000521">
    <property type="entry name" value="Transaminase_4ab_Lys_Orn"/>
    <property type="match status" value="1"/>
</dbReference>
<dbReference type="Gene3D" id="3.40.640.10">
    <property type="entry name" value="Type I PLP-dependent aspartate aminotransferase-like (Major domain)"/>
    <property type="match status" value="1"/>
</dbReference>
<organism evidence="7 8">
    <name type="scientific">Nocardia macrotermitis</name>
    <dbReference type="NCBI Taxonomy" id="2585198"/>
    <lineage>
        <taxon>Bacteria</taxon>
        <taxon>Bacillati</taxon>
        <taxon>Actinomycetota</taxon>
        <taxon>Actinomycetes</taxon>
        <taxon>Mycobacteriales</taxon>
        <taxon>Nocardiaceae</taxon>
        <taxon>Nocardia</taxon>
    </lineage>
</organism>
<evidence type="ECO:0000256" key="6">
    <source>
        <dbReference type="HAMAP-Rule" id="MF_01107"/>
    </source>
</evidence>
<evidence type="ECO:0000313" key="7">
    <source>
        <dbReference type="EMBL" id="MQY21118.1"/>
    </source>
</evidence>
<dbReference type="Proteomes" id="UP000438448">
    <property type="component" value="Unassembled WGS sequence"/>
</dbReference>
<dbReference type="PROSITE" id="PS00600">
    <property type="entry name" value="AA_TRANSFER_CLASS_3"/>
    <property type="match status" value="1"/>
</dbReference>
<dbReference type="EMBL" id="WEGK01000009">
    <property type="protein sequence ID" value="MQY21118.1"/>
    <property type="molecule type" value="Genomic_DNA"/>
</dbReference>
<dbReference type="EC" id="2.6.1.11" evidence="6"/>
<comment type="subunit">
    <text evidence="6">Homodimer.</text>
</comment>
<dbReference type="CDD" id="cd00610">
    <property type="entry name" value="OAT_like"/>
    <property type="match status" value="1"/>
</dbReference>
<comment type="cofactor">
    <cofactor evidence="6">
        <name>pyridoxal 5'-phosphate</name>
        <dbReference type="ChEBI" id="CHEBI:597326"/>
    </cofactor>
    <text evidence="6">Binds 1 pyridoxal phosphate per subunit.</text>
</comment>
<evidence type="ECO:0000256" key="4">
    <source>
        <dbReference type="ARBA" id="ARBA00022679"/>
    </source>
</evidence>
<dbReference type="GO" id="GO:0042802">
    <property type="term" value="F:identical protein binding"/>
    <property type="evidence" value="ECO:0007669"/>
    <property type="project" value="TreeGrafter"/>
</dbReference>
<dbReference type="GO" id="GO:0005737">
    <property type="term" value="C:cytoplasm"/>
    <property type="evidence" value="ECO:0007669"/>
    <property type="project" value="UniProtKB-SubCell"/>
</dbReference>
<dbReference type="PANTHER" id="PTHR11986:SF79">
    <property type="entry name" value="ACETYLORNITHINE AMINOTRANSFERASE, MITOCHONDRIAL"/>
    <property type="match status" value="1"/>
</dbReference>
<evidence type="ECO:0000256" key="2">
    <source>
        <dbReference type="ARBA" id="ARBA00022576"/>
    </source>
</evidence>
<dbReference type="InterPro" id="IPR015421">
    <property type="entry name" value="PyrdxlP-dep_Trfase_major"/>
</dbReference>
<dbReference type="RefSeq" id="WP_153411853.1">
    <property type="nucleotide sequence ID" value="NZ_WEGK01000009.1"/>
</dbReference>
<evidence type="ECO:0000256" key="5">
    <source>
        <dbReference type="ARBA" id="ARBA00022898"/>
    </source>
</evidence>
<dbReference type="GO" id="GO:0006526">
    <property type="term" value="P:L-arginine biosynthetic process"/>
    <property type="evidence" value="ECO:0007669"/>
    <property type="project" value="UniProtKB-UniRule"/>
</dbReference>
<dbReference type="HAMAP" id="MF_01107">
    <property type="entry name" value="ArgD_aminotrans_3"/>
    <property type="match status" value="1"/>
</dbReference>
<dbReference type="SUPFAM" id="SSF53383">
    <property type="entry name" value="PLP-dependent transferases"/>
    <property type="match status" value="1"/>
</dbReference>
<comment type="similarity">
    <text evidence="6">Belongs to the class-III pyridoxal-phosphate-dependent aminotransferase family. ArgD subfamily.</text>
</comment>
<dbReference type="Pfam" id="PF00202">
    <property type="entry name" value="Aminotran_3"/>
    <property type="match status" value="1"/>
</dbReference>
<keyword evidence="6" id="KW-0963">Cytoplasm</keyword>
<feature type="binding site" evidence="6">
    <location>
        <begin position="218"/>
        <end position="221"/>
    </location>
    <ligand>
        <name>pyridoxal 5'-phosphate</name>
        <dbReference type="ChEBI" id="CHEBI:597326"/>
    </ligand>
</feature>
<reference evidence="7 8" key="1">
    <citation type="submission" date="2019-10" db="EMBL/GenBank/DDBJ databases">
        <title>Nocardia macrotermitis sp. nov. and Nocardia aurantia sp. nov., isolated from the gut of fungus growing-termite Macrotermes natalensis.</title>
        <authorList>
            <person name="Benndorf R."/>
            <person name="Schwitalla J."/>
            <person name="Martin K."/>
            <person name="De Beer W."/>
            <person name="Kaster A.-K."/>
            <person name="Vollmers J."/>
            <person name="Poulsen M."/>
            <person name="Beemelmanns C."/>
        </authorList>
    </citation>
    <scope>NUCLEOTIDE SEQUENCE [LARGE SCALE GENOMIC DNA]</scope>
    <source>
        <strain evidence="7 8">RB20</strain>
    </source>
</reference>
<feature type="binding site" evidence="6">
    <location>
        <position position="276"/>
    </location>
    <ligand>
        <name>pyridoxal 5'-phosphate</name>
        <dbReference type="ChEBI" id="CHEBI:597326"/>
    </ligand>
</feature>
<comment type="catalytic activity">
    <reaction evidence="6">
        <text>N(2)-acetyl-L-ornithine + 2-oxoglutarate = N-acetyl-L-glutamate 5-semialdehyde + L-glutamate</text>
        <dbReference type="Rhea" id="RHEA:18049"/>
        <dbReference type="ChEBI" id="CHEBI:16810"/>
        <dbReference type="ChEBI" id="CHEBI:29123"/>
        <dbReference type="ChEBI" id="CHEBI:29985"/>
        <dbReference type="ChEBI" id="CHEBI:57805"/>
        <dbReference type="EC" id="2.6.1.11"/>
    </reaction>
</comment>
<dbReference type="UniPathway" id="UPA00068">
    <property type="reaction ID" value="UER00109"/>
</dbReference>
<keyword evidence="8" id="KW-1185">Reference proteome</keyword>
<dbReference type="Gene3D" id="3.90.1150.10">
    <property type="entry name" value="Aspartate Aminotransferase, domain 1"/>
    <property type="match status" value="1"/>
</dbReference>
<keyword evidence="5 6" id="KW-0663">Pyridoxal phosphate</keyword>
<feature type="binding site" evidence="6">
    <location>
        <begin position="107"/>
        <end position="108"/>
    </location>
    <ligand>
        <name>pyridoxal 5'-phosphate</name>
        <dbReference type="ChEBI" id="CHEBI:597326"/>
    </ligand>
</feature>
<dbReference type="NCBIfam" id="NF002325">
    <property type="entry name" value="PRK01278.1"/>
    <property type="match status" value="1"/>
</dbReference>
<proteinExistence type="inferred from homology"/>
<dbReference type="InterPro" id="IPR049704">
    <property type="entry name" value="Aminotrans_3_PPA_site"/>
</dbReference>
<sequence>MSTQDIQQRWSASLMNNYGTPAIALVRGSGAELYDAEGKRYLDFLGGIAVNSLGHAHPAIVEAVTAQLSTLGHVSNLYASEPVIELAERLLAHFGDGAGRAFFCNSGTEANEAAFKIARLTGRSKIVACEEAFHGRTMGALALTGQPAKRAPFEPMPPGVVHVPYGDAEALAAVVDSDTAAVFLEPIMGESGVVVPPPDYLATARAITAEHGALLILDEVQTGIGRTGHFYAHQAAGLVPDVITLAKGLGGGLPIGAVLAQGRAAELLTPGLHGTTFGGNPVCAAAALAVLRTIDKEDLLHSVEKVGKVITDGIAELGHPLVEHVRGAGLLIGIQLTRPASAQVELAARERGYLVNPAKPDVIRLAPPLILTETQAGSLLSDLPGILDTALEQHTTLEKGDK</sequence>
<dbReference type="NCBIfam" id="NF002874">
    <property type="entry name" value="PRK03244.1"/>
    <property type="match status" value="1"/>
</dbReference>
<gene>
    <name evidence="6 7" type="primary">argD</name>
    <name evidence="7" type="ORF">NRB20_42270</name>
</gene>
<feature type="modified residue" description="N6-(pyridoxal phosphate)lysine" evidence="6">
    <location>
        <position position="247"/>
    </location>
</feature>
<comment type="caution">
    <text evidence="7">The sequence shown here is derived from an EMBL/GenBank/DDBJ whole genome shotgun (WGS) entry which is preliminary data.</text>
</comment>
<evidence type="ECO:0000256" key="3">
    <source>
        <dbReference type="ARBA" id="ARBA00022605"/>
    </source>
</evidence>
<dbReference type="FunFam" id="3.40.640.10:FF:000004">
    <property type="entry name" value="Acetylornithine aminotransferase"/>
    <property type="match status" value="1"/>
</dbReference>
<dbReference type="InterPro" id="IPR015422">
    <property type="entry name" value="PyrdxlP-dep_Trfase_small"/>
</dbReference>
<keyword evidence="4 6" id="KW-0808">Transferase</keyword>
<feature type="binding site" evidence="6">
    <location>
        <position position="275"/>
    </location>
    <ligand>
        <name>N(2)-acetyl-L-ornithine</name>
        <dbReference type="ChEBI" id="CHEBI:57805"/>
    </ligand>
</feature>
<accession>A0A7K0D5V9</accession>
<dbReference type="AlphaFoldDB" id="A0A7K0D5V9"/>
<keyword evidence="1 6" id="KW-0055">Arginine biosynthesis</keyword>
<comment type="pathway">
    <text evidence="6">Amino-acid biosynthesis; L-arginine biosynthesis; N(2)-acetyl-L-ornithine from L-glutamate: step 4/4.</text>
</comment>
<dbReference type="InterPro" id="IPR050103">
    <property type="entry name" value="Class-III_PLP-dep_AT"/>
</dbReference>
<keyword evidence="3 6" id="KW-0028">Amino-acid biosynthesis</keyword>
<name>A0A7K0D5V9_9NOCA</name>
<dbReference type="InterPro" id="IPR004636">
    <property type="entry name" value="AcOrn/SuccOrn_fam"/>
</dbReference>
<comment type="subcellular location">
    <subcellularLocation>
        <location evidence="6">Cytoplasm</location>
    </subcellularLocation>
</comment>
<dbReference type="OrthoDB" id="9801052at2"/>